<organism evidence="1">
    <name type="scientific">Myoviridae sp. ctncN39</name>
    <dbReference type="NCBI Taxonomy" id="2825170"/>
    <lineage>
        <taxon>Viruses</taxon>
        <taxon>Duplodnaviria</taxon>
        <taxon>Heunggongvirae</taxon>
        <taxon>Uroviricota</taxon>
        <taxon>Caudoviricetes</taxon>
    </lineage>
</organism>
<reference evidence="1" key="1">
    <citation type="journal article" date="2021" name="Proc. Natl. Acad. Sci. U.S.A.">
        <title>A Catalog of Tens of Thousands of Viruses from Human Metagenomes Reveals Hidden Associations with Chronic Diseases.</title>
        <authorList>
            <person name="Tisza M.J."/>
            <person name="Buck C.B."/>
        </authorList>
    </citation>
    <scope>NUCLEOTIDE SEQUENCE</scope>
    <source>
        <strain evidence="1">CtncN39</strain>
    </source>
</reference>
<dbReference type="EMBL" id="BK016183">
    <property type="protein sequence ID" value="DAG00842.1"/>
    <property type="molecule type" value="Genomic_DNA"/>
</dbReference>
<accession>A0A8S5V265</accession>
<evidence type="ECO:0000313" key="1">
    <source>
        <dbReference type="EMBL" id="DAG00842.1"/>
    </source>
</evidence>
<protein>
    <submittedName>
        <fullName evidence="1">Helix-turn-helix domain protein</fullName>
    </submittedName>
</protein>
<sequence>MCDLLTHNNLSDVARRYNVPESTLRSWLRQAEKKKPGERKSLFEQARENELRALARKASAAANCSVEYIRRRLESTMNDAEIYAYCKQRLDELDGLVSYNGPEDPDCTAMGPVREIEPEKPGERELLAQLMERHRPISDFGAANFTRTLVSVTDRAAQMLGDDGAPDNTLRIEIAGVDASEAEGMGW</sequence>
<name>A0A8S5V265_9CAUD</name>
<proteinExistence type="predicted"/>